<evidence type="ECO:0000313" key="1">
    <source>
        <dbReference type="EMBL" id="CEF77676.1"/>
    </source>
</evidence>
<dbReference type="RefSeq" id="XP_011322821.1">
    <property type="nucleotide sequence ID" value="XM_011324519.1"/>
</dbReference>
<accession>I1RGU5</accession>
<dbReference type="KEGG" id="fgr:FGSG_02973"/>
<dbReference type="HOGENOM" id="CLU_2320593_0_0_1"/>
<reference evidence="1 3" key="3">
    <citation type="journal article" date="2015" name="BMC Genomics">
        <title>The completed genome sequence of the pathogenic ascomycete fungus Fusarium graminearum.</title>
        <authorList>
            <person name="King R."/>
            <person name="Urban M."/>
            <person name="Hammond-Kosack M.C."/>
            <person name="Hassani-Pak K."/>
            <person name="Hammond-Kosack K.E."/>
        </authorList>
    </citation>
    <scope>NUCLEOTIDE SEQUENCE [LARGE SCALE GENOMIC DNA]</scope>
    <source>
        <strain evidence="3">ATCC MYA-4620 / CBS 123657 / FGSC 9075 / NRRL 31084 / PH-1</strain>
        <strain evidence="1">PH-1</strain>
    </source>
</reference>
<proteinExistence type="predicted"/>
<evidence type="ECO:0000313" key="2">
    <source>
        <dbReference type="EnsemblFungi" id="CEF77676"/>
    </source>
</evidence>
<evidence type="ECO:0000313" key="3">
    <source>
        <dbReference type="Proteomes" id="UP000070720"/>
    </source>
</evidence>
<dbReference type="EMBL" id="HG970333">
    <property type="protein sequence ID" value="CEF77676.1"/>
    <property type="molecule type" value="Genomic_DNA"/>
</dbReference>
<protein>
    <submittedName>
        <fullName evidence="1">Chromosome 2, complete genome</fullName>
    </submittedName>
</protein>
<reference evidence="2" key="4">
    <citation type="submission" date="2017-01" db="UniProtKB">
        <authorList>
            <consortium name="EnsemblFungi"/>
        </authorList>
    </citation>
    <scope>IDENTIFICATION</scope>
    <source>
        <strain evidence="2">PH-1 / ATCC MYA-4620 / FGSC 9075 / NRRL 31084</strain>
    </source>
</reference>
<sequence>MSALLTYWLLWEQLESGPHTLKLDMNHNHFLLSALTLLRSRGQDCRPVKLLTLTLITTHQQVYTSSVTISVVTRLGTVPSHDRNWTVVGDIIKYWDYKS</sequence>
<reference evidence="2 3" key="1">
    <citation type="journal article" date="2007" name="Science">
        <title>The Fusarium graminearum genome reveals a link between localized polymorphism and pathogen specialization.</title>
        <authorList>
            <person name="Cuomo C.A."/>
            <person name="Gueldener U."/>
            <person name="Xu J.-R."/>
            <person name="Trail F."/>
            <person name="Turgeon B.G."/>
            <person name="Di Pietro A."/>
            <person name="Walton J.D."/>
            <person name="Ma L.-J."/>
            <person name="Baker S.E."/>
            <person name="Rep M."/>
            <person name="Adam G."/>
            <person name="Antoniw J."/>
            <person name="Baldwin T."/>
            <person name="Calvo S.E."/>
            <person name="Chang Y.-L."/>
            <person name="DeCaprio D."/>
            <person name="Gale L.R."/>
            <person name="Gnerre S."/>
            <person name="Goswami R.S."/>
            <person name="Hammond-Kosack K."/>
            <person name="Harris L.J."/>
            <person name="Hilburn K."/>
            <person name="Kennell J.C."/>
            <person name="Kroken S."/>
            <person name="Magnuson J.K."/>
            <person name="Mannhaupt G."/>
            <person name="Mauceli E.W."/>
            <person name="Mewes H.-W."/>
            <person name="Mitterbauer R."/>
            <person name="Muehlbauer G."/>
            <person name="Muensterkoetter M."/>
            <person name="Nelson D."/>
            <person name="O'Donnell K."/>
            <person name="Ouellet T."/>
            <person name="Qi W."/>
            <person name="Quesneville H."/>
            <person name="Roncero M.I.G."/>
            <person name="Seong K.-Y."/>
            <person name="Tetko I.V."/>
            <person name="Urban M."/>
            <person name="Waalwijk C."/>
            <person name="Ward T.J."/>
            <person name="Yao J."/>
            <person name="Birren B.W."/>
            <person name="Kistler H.C."/>
        </authorList>
    </citation>
    <scope>NUCLEOTIDE SEQUENCE [LARGE SCALE GENOMIC DNA]</scope>
    <source>
        <strain evidence="3">ATCC MYA-4620 / CBS 123657 / FGSC 9075 / NRRL 31084 / PH-1</strain>
        <strain evidence="2">PH-1 / ATCC MYA-4620 / FGSC 9075 / NRRL 31084</strain>
    </source>
</reference>
<name>I1RGU5_GIBZE</name>
<organism evidence="1 3">
    <name type="scientific">Gibberella zeae (strain ATCC MYA-4620 / CBS 123657 / FGSC 9075 / NRRL 31084 / PH-1)</name>
    <name type="common">Wheat head blight fungus</name>
    <name type="synonym">Fusarium graminearum</name>
    <dbReference type="NCBI Taxonomy" id="229533"/>
    <lineage>
        <taxon>Eukaryota</taxon>
        <taxon>Fungi</taxon>
        <taxon>Dikarya</taxon>
        <taxon>Ascomycota</taxon>
        <taxon>Pezizomycotina</taxon>
        <taxon>Sordariomycetes</taxon>
        <taxon>Hypocreomycetidae</taxon>
        <taxon>Hypocreales</taxon>
        <taxon>Nectriaceae</taxon>
        <taxon>Fusarium</taxon>
    </lineage>
</organism>
<dbReference type="InParanoid" id="I1RGU5"/>
<accession>A0A098DI85</accession>
<gene>
    <name evidence="2" type="primary">FG02973.1</name>
    <name evidence="1" type="ORF">FGRAMPH1_01T11745</name>
</gene>
<keyword evidence="3" id="KW-1185">Reference proteome</keyword>
<dbReference type="Proteomes" id="UP000070720">
    <property type="component" value="Chromosome 2"/>
</dbReference>
<reference evidence="2 3" key="2">
    <citation type="journal article" date="2010" name="Nature">
        <title>Comparative genomics reveals mobile pathogenicity chromosomes in Fusarium.</title>
        <authorList>
            <person name="Ma L.J."/>
            <person name="van der Does H.C."/>
            <person name="Borkovich K.A."/>
            <person name="Coleman J.J."/>
            <person name="Daboussi M.J."/>
            <person name="Di Pietro A."/>
            <person name="Dufresne M."/>
            <person name="Freitag M."/>
            <person name="Grabherr M."/>
            <person name="Henrissat B."/>
            <person name="Houterman P.M."/>
            <person name="Kang S."/>
            <person name="Shim W.B."/>
            <person name="Woloshuk C."/>
            <person name="Xie X."/>
            <person name="Xu J.R."/>
            <person name="Antoniw J."/>
            <person name="Baker S.E."/>
            <person name="Bluhm B.H."/>
            <person name="Breakspear A."/>
            <person name="Brown D.W."/>
            <person name="Butchko R.A."/>
            <person name="Chapman S."/>
            <person name="Coulson R."/>
            <person name="Coutinho P.M."/>
            <person name="Danchin E.G."/>
            <person name="Diener A."/>
            <person name="Gale L.R."/>
            <person name="Gardiner D.M."/>
            <person name="Goff S."/>
            <person name="Hammond-Kosack K.E."/>
            <person name="Hilburn K."/>
            <person name="Hua-Van A."/>
            <person name="Jonkers W."/>
            <person name="Kazan K."/>
            <person name="Kodira C.D."/>
            <person name="Koehrsen M."/>
            <person name="Kumar L."/>
            <person name="Lee Y.H."/>
            <person name="Li L."/>
            <person name="Manners J.M."/>
            <person name="Miranda-Saavedra D."/>
            <person name="Mukherjee M."/>
            <person name="Park G."/>
            <person name="Park J."/>
            <person name="Park S.Y."/>
            <person name="Proctor R.H."/>
            <person name="Regev A."/>
            <person name="Ruiz-Roldan M.C."/>
            <person name="Sain D."/>
            <person name="Sakthikumar S."/>
            <person name="Sykes S."/>
            <person name="Schwartz D.C."/>
            <person name="Turgeon B.G."/>
            <person name="Wapinski I."/>
            <person name="Yoder O."/>
            <person name="Young S."/>
            <person name="Zeng Q."/>
            <person name="Zhou S."/>
            <person name="Galagan J."/>
            <person name="Cuomo C.A."/>
            <person name="Kistler H.C."/>
            <person name="Rep M."/>
        </authorList>
    </citation>
    <scope>GENOME REANNOTATION</scope>
    <source>
        <strain evidence="3">ATCC MYA-4620 / CBS 123657 / FGSC 9075 / NRRL 31084 / PH-1</strain>
        <strain evidence="2">PH-1 / ATCC MYA-4620 / FGSC 9075 / NRRL 31084</strain>
    </source>
</reference>
<dbReference type="EnsemblFungi" id="CEF77676">
    <property type="protein sequence ID" value="CEF77676"/>
    <property type="gene ID" value="FGRRES_02973"/>
</dbReference>
<dbReference type="VEuPathDB" id="FungiDB:FGRAMPH1_01G11745"/>
<dbReference type="AlphaFoldDB" id="I1RGU5"/>